<dbReference type="EnsemblMetazoa" id="SMAR002613-RA">
    <property type="protein sequence ID" value="SMAR002613-PA"/>
    <property type="gene ID" value="SMAR002613"/>
</dbReference>
<dbReference type="HOGENOM" id="CLU_1789292_0_0_1"/>
<protein>
    <submittedName>
        <fullName evidence="1">Uncharacterized protein</fullName>
    </submittedName>
</protein>
<keyword evidence="2" id="KW-1185">Reference proteome</keyword>
<organism evidence="1 2">
    <name type="scientific">Strigamia maritima</name>
    <name type="common">European centipede</name>
    <name type="synonym">Geophilus maritimus</name>
    <dbReference type="NCBI Taxonomy" id="126957"/>
    <lineage>
        <taxon>Eukaryota</taxon>
        <taxon>Metazoa</taxon>
        <taxon>Ecdysozoa</taxon>
        <taxon>Arthropoda</taxon>
        <taxon>Myriapoda</taxon>
        <taxon>Chilopoda</taxon>
        <taxon>Pleurostigmophora</taxon>
        <taxon>Geophilomorpha</taxon>
        <taxon>Linotaeniidae</taxon>
        <taxon>Strigamia</taxon>
    </lineage>
</organism>
<evidence type="ECO:0000313" key="2">
    <source>
        <dbReference type="Proteomes" id="UP000014500"/>
    </source>
</evidence>
<sequence>MAAPMPREQLLYKMQINGCYLFVHYVLHSVGNCHISTGVRAFVNLVFYRQFLYRDVPGLSGRIRSSICGIVCTGFSCKRRGYRHRRLRNIPAAYERPNAAKSIQIPKTQKSDFLANSTHYRPLCVLGLPTMVIQVQNLVKSFGIS</sequence>
<proteinExistence type="predicted"/>
<evidence type="ECO:0000313" key="1">
    <source>
        <dbReference type="EnsemblMetazoa" id="SMAR002613-PA"/>
    </source>
</evidence>
<dbReference type="AlphaFoldDB" id="T1INM9"/>
<name>T1INM9_STRMM</name>
<dbReference type="Proteomes" id="UP000014500">
    <property type="component" value="Unassembled WGS sequence"/>
</dbReference>
<reference evidence="1" key="2">
    <citation type="submission" date="2015-02" db="UniProtKB">
        <authorList>
            <consortium name="EnsemblMetazoa"/>
        </authorList>
    </citation>
    <scope>IDENTIFICATION</scope>
</reference>
<dbReference type="EMBL" id="JH431192">
    <property type="status" value="NOT_ANNOTATED_CDS"/>
    <property type="molecule type" value="Genomic_DNA"/>
</dbReference>
<accession>T1INM9</accession>
<reference evidence="2" key="1">
    <citation type="submission" date="2011-05" db="EMBL/GenBank/DDBJ databases">
        <authorList>
            <person name="Richards S.R."/>
            <person name="Qu J."/>
            <person name="Jiang H."/>
            <person name="Jhangiani S.N."/>
            <person name="Agravi P."/>
            <person name="Goodspeed R."/>
            <person name="Gross S."/>
            <person name="Mandapat C."/>
            <person name="Jackson L."/>
            <person name="Mathew T."/>
            <person name="Pu L."/>
            <person name="Thornton R."/>
            <person name="Saada N."/>
            <person name="Wilczek-Boney K.B."/>
            <person name="Lee S."/>
            <person name="Kovar C."/>
            <person name="Wu Y."/>
            <person name="Scherer S.E."/>
            <person name="Worley K.C."/>
            <person name="Muzny D.M."/>
            <person name="Gibbs R."/>
        </authorList>
    </citation>
    <scope>NUCLEOTIDE SEQUENCE</scope>
    <source>
        <strain evidence="2">Brora</strain>
    </source>
</reference>